<name>A0A2V1HQC9_9MICO</name>
<dbReference type="GO" id="GO:0055085">
    <property type="term" value="P:transmembrane transport"/>
    <property type="evidence" value="ECO:0007669"/>
    <property type="project" value="InterPro"/>
</dbReference>
<dbReference type="Proteomes" id="UP000244893">
    <property type="component" value="Unassembled WGS sequence"/>
</dbReference>
<proteinExistence type="inferred from homology"/>
<evidence type="ECO:0000256" key="1">
    <source>
        <dbReference type="ARBA" id="ARBA00004651"/>
    </source>
</evidence>
<dbReference type="InterPro" id="IPR035906">
    <property type="entry name" value="MetI-like_sf"/>
</dbReference>
<dbReference type="PANTHER" id="PTHR43744:SF12">
    <property type="entry name" value="ABC TRANSPORTER PERMEASE PROTEIN MG189-RELATED"/>
    <property type="match status" value="1"/>
</dbReference>
<accession>A0A2V1HQC9</accession>
<dbReference type="InterPro" id="IPR000515">
    <property type="entry name" value="MetI-like"/>
</dbReference>
<keyword evidence="2 7" id="KW-0813">Transport</keyword>
<evidence type="ECO:0000313" key="9">
    <source>
        <dbReference type="EMBL" id="PVZ93329.1"/>
    </source>
</evidence>
<comment type="similarity">
    <text evidence="7">Belongs to the binding-protein-dependent transport system permease family.</text>
</comment>
<feature type="transmembrane region" description="Helical" evidence="7">
    <location>
        <begin position="92"/>
        <end position="114"/>
    </location>
</feature>
<feature type="domain" description="ABC transmembrane type-1" evidence="8">
    <location>
        <begin position="57"/>
        <end position="248"/>
    </location>
</feature>
<evidence type="ECO:0000256" key="3">
    <source>
        <dbReference type="ARBA" id="ARBA00022475"/>
    </source>
</evidence>
<dbReference type="SUPFAM" id="SSF161098">
    <property type="entry name" value="MetI-like"/>
    <property type="match status" value="1"/>
</dbReference>
<gene>
    <name evidence="9" type="ORF">DDQ50_15220</name>
</gene>
<comment type="caution">
    <text evidence="9">The sequence shown here is derived from an EMBL/GenBank/DDBJ whole genome shotgun (WGS) entry which is preliminary data.</text>
</comment>
<keyword evidence="10" id="KW-1185">Reference proteome</keyword>
<evidence type="ECO:0000256" key="6">
    <source>
        <dbReference type="ARBA" id="ARBA00023136"/>
    </source>
</evidence>
<dbReference type="GO" id="GO:0005886">
    <property type="term" value="C:plasma membrane"/>
    <property type="evidence" value="ECO:0007669"/>
    <property type="project" value="UniProtKB-SubCell"/>
</dbReference>
<evidence type="ECO:0000259" key="8">
    <source>
        <dbReference type="PROSITE" id="PS50928"/>
    </source>
</evidence>
<feature type="transmembrane region" description="Helical" evidence="7">
    <location>
        <begin position="126"/>
        <end position="148"/>
    </location>
</feature>
<evidence type="ECO:0000256" key="5">
    <source>
        <dbReference type="ARBA" id="ARBA00022989"/>
    </source>
</evidence>
<protein>
    <submittedName>
        <fullName evidence="9">Carbohydrate ABC transporter permease</fullName>
    </submittedName>
</protein>
<dbReference type="CDD" id="cd06261">
    <property type="entry name" value="TM_PBP2"/>
    <property type="match status" value="1"/>
</dbReference>
<evidence type="ECO:0000313" key="10">
    <source>
        <dbReference type="Proteomes" id="UP000244893"/>
    </source>
</evidence>
<dbReference type="Gene3D" id="1.10.3720.10">
    <property type="entry name" value="MetI-like"/>
    <property type="match status" value="1"/>
</dbReference>
<feature type="transmembrane region" description="Helical" evidence="7">
    <location>
        <begin position="12"/>
        <end position="36"/>
    </location>
</feature>
<dbReference type="PANTHER" id="PTHR43744">
    <property type="entry name" value="ABC TRANSPORTER PERMEASE PROTEIN MG189-RELATED-RELATED"/>
    <property type="match status" value="1"/>
</dbReference>
<dbReference type="PROSITE" id="PS50928">
    <property type="entry name" value="ABC_TM1"/>
    <property type="match status" value="1"/>
</dbReference>
<reference evidence="9 10" key="1">
    <citation type="submission" date="2018-05" db="EMBL/GenBank/DDBJ databases">
        <title>Amnibacterium sp. M8JJ-5, whole genome shotgun sequence.</title>
        <authorList>
            <person name="Tuo L."/>
        </authorList>
    </citation>
    <scope>NUCLEOTIDE SEQUENCE [LARGE SCALE GENOMIC DNA]</scope>
    <source>
        <strain evidence="9 10">M8JJ-5</strain>
    </source>
</reference>
<evidence type="ECO:0000256" key="2">
    <source>
        <dbReference type="ARBA" id="ARBA00022448"/>
    </source>
</evidence>
<organism evidence="9 10">
    <name type="scientific">Amnibacterium flavum</name>
    <dbReference type="NCBI Taxonomy" id="2173173"/>
    <lineage>
        <taxon>Bacteria</taxon>
        <taxon>Bacillati</taxon>
        <taxon>Actinomycetota</taxon>
        <taxon>Actinomycetes</taxon>
        <taxon>Micrococcales</taxon>
        <taxon>Microbacteriaceae</taxon>
        <taxon>Amnibacterium</taxon>
    </lineage>
</organism>
<dbReference type="OrthoDB" id="9794684at2"/>
<keyword evidence="4 7" id="KW-0812">Transmembrane</keyword>
<keyword evidence="6 7" id="KW-0472">Membrane</keyword>
<comment type="subcellular location">
    <subcellularLocation>
        <location evidence="1 7">Cell membrane</location>
        <topology evidence="1 7">Multi-pass membrane protein</topology>
    </subcellularLocation>
</comment>
<dbReference type="AlphaFoldDB" id="A0A2V1HQC9"/>
<sequence length="262" mass="28931">MFEIRTRRAKIVLQIVMTLIVIPFVFPLWVMVQGSLSGQGWENYAIVLAVPELPQFFLNSILVAAATIAIVYVCSMLAAFGFSKLRVRGKEIYFWMLILALTLPEVVLLTPLFATTSSLGLFNTPWAVILPIAALQIPFAVLIARNFVDGIPDELFDAARLDGASTFSGFRYIVVPLTRPIVAAIFVLTFIAAWNNYLLPLVFLQDLSSQTLTLLPQFFVGRFSDDQTKVLASAVISALPVIIAYLSLQRLFERGLAAGALK</sequence>
<dbReference type="Pfam" id="PF00528">
    <property type="entry name" value="BPD_transp_1"/>
    <property type="match status" value="1"/>
</dbReference>
<feature type="transmembrane region" description="Helical" evidence="7">
    <location>
        <begin position="56"/>
        <end position="80"/>
    </location>
</feature>
<keyword evidence="3" id="KW-1003">Cell membrane</keyword>
<feature type="transmembrane region" description="Helical" evidence="7">
    <location>
        <begin position="169"/>
        <end position="194"/>
    </location>
</feature>
<evidence type="ECO:0000256" key="4">
    <source>
        <dbReference type="ARBA" id="ARBA00022692"/>
    </source>
</evidence>
<evidence type="ECO:0000256" key="7">
    <source>
        <dbReference type="RuleBase" id="RU363032"/>
    </source>
</evidence>
<keyword evidence="5 7" id="KW-1133">Transmembrane helix</keyword>
<feature type="transmembrane region" description="Helical" evidence="7">
    <location>
        <begin position="230"/>
        <end position="248"/>
    </location>
</feature>
<dbReference type="RefSeq" id="WP_116757657.1">
    <property type="nucleotide sequence ID" value="NZ_JBHUEX010000001.1"/>
</dbReference>
<dbReference type="EMBL" id="QEOP01000004">
    <property type="protein sequence ID" value="PVZ93329.1"/>
    <property type="molecule type" value="Genomic_DNA"/>
</dbReference>